<dbReference type="SUPFAM" id="SSF51679">
    <property type="entry name" value="Bacterial luciferase-like"/>
    <property type="match status" value="1"/>
</dbReference>
<evidence type="ECO:0000313" key="2">
    <source>
        <dbReference type="EMBL" id="CUV01521.1"/>
    </source>
</evidence>
<dbReference type="InterPro" id="IPR050564">
    <property type="entry name" value="F420-G6PD/mer"/>
</dbReference>
<dbReference type="InterPro" id="IPR036661">
    <property type="entry name" value="Luciferase-like_sf"/>
</dbReference>
<dbReference type="NCBIfam" id="TIGR03619">
    <property type="entry name" value="F420_Rv2161c"/>
    <property type="match status" value="1"/>
</dbReference>
<protein>
    <submittedName>
        <fullName evidence="2">Putative N5, N10-methylenetetrahydromethanopterin reductase-related protein</fullName>
    </submittedName>
</protein>
<gene>
    <name evidence="2" type="ORF">MGWOODY_Clf2450</name>
</gene>
<dbReference type="AlphaFoldDB" id="A0A160V6S8"/>
<accession>A0A160V6S8</accession>
<dbReference type="PANTHER" id="PTHR43244:SF2">
    <property type="entry name" value="CONSERVED HYPOTHETICAL ALANINE AND PROLINE-RICH PROTEIN"/>
    <property type="match status" value="1"/>
</dbReference>
<reference evidence="2" key="1">
    <citation type="submission" date="2015-10" db="EMBL/GenBank/DDBJ databases">
        <authorList>
            <person name="Gilbert D.G."/>
        </authorList>
    </citation>
    <scope>NUCLEOTIDE SEQUENCE</scope>
</reference>
<dbReference type="InterPro" id="IPR011251">
    <property type="entry name" value="Luciferase-like_dom"/>
</dbReference>
<organism evidence="2">
    <name type="scientific">hydrothermal vent metagenome</name>
    <dbReference type="NCBI Taxonomy" id="652676"/>
    <lineage>
        <taxon>unclassified sequences</taxon>
        <taxon>metagenomes</taxon>
        <taxon>ecological metagenomes</taxon>
    </lineage>
</organism>
<feature type="domain" description="Luciferase-like" evidence="1">
    <location>
        <begin position="18"/>
        <end position="235"/>
    </location>
</feature>
<dbReference type="InterPro" id="IPR019921">
    <property type="entry name" value="Lucif-like_OxRdtase_Rv2161c"/>
</dbReference>
<sequence>MDFGAMMFSTDYSIRPDDLAKMLEDRGFESMWVPEHTHIPADRTSPWPGGPDLPKDYWHTYDPFVALTAAASVTTDLKLGTGICLMIERDPITTAKEIASLDMLSRGRFIFGIGGGWNAEEMRDHGTNFKRRWRILRENILAMKEIWTQEEAEFHGDHVNFDKMWAYPKPVQRPHPPILMGGDGPTTFDRVIDYCDGWIPIGSRSSGGPSLAEKIVLLKRQAEDAGRDPDSLNITNFGIRPDPELIARLDEAGVDRVIFTLPSQERDEVTPLIDECAKLIS</sequence>
<proteinExistence type="predicted"/>
<dbReference type="EMBL" id="FAXA01000094">
    <property type="protein sequence ID" value="CUV01521.1"/>
    <property type="molecule type" value="Genomic_DNA"/>
</dbReference>
<dbReference type="GO" id="GO:0016705">
    <property type="term" value="F:oxidoreductase activity, acting on paired donors, with incorporation or reduction of molecular oxygen"/>
    <property type="evidence" value="ECO:0007669"/>
    <property type="project" value="InterPro"/>
</dbReference>
<evidence type="ECO:0000259" key="1">
    <source>
        <dbReference type="Pfam" id="PF00296"/>
    </source>
</evidence>
<name>A0A160V6S8_9ZZZZ</name>
<dbReference type="Gene3D" id="3.20.20.30">
    <property type="entry name" value="Luciferase-like domain"/>
    <property type="match status" value="1"/>
</dbReference>
<dbReference type="Pfam" id="PF00296">
    <property type="entry name" value="Bac_luciferase"/>
    <property type="match status" value="1"/>
</dbReference>
<dbReference type="PANTHER" id="PTHR43244">
    <property type="match status" value="1"/>
</dbReference>